<evidence type="ECO:0000313" key="2">
    <source>
        <dbReference type="Proteomes" id="UP001056120"/>
    </source>
</evidence>
<dbReference type="EMBL" id="CM042018">
    <property type="protein sequence ID" value="KAI3826804.1"/>
    <property type="molecule type" value="Genomic_DNA"/>
</dbReference>
<proteinExistence type="predicted"/>
<dbReference type="Proteomes" id="UP001056120">
    <property type="component" value="Linkage Group LG01"/>
</dbReference>
<name>A0ACB9K3N7_9ASTR</name>
<accession>A0ACB9K3N7</accession>
<protein>
    <submittedName>
        <fullName evidence="1">Uncharacterized protein</fullName>
    </submittedName>
</protein>
<sequence>MQMLYKHGIFSTYLQGQEVPKWFTHRSNEPLFTLQSSPQNDDDDFEYGDEVIVWLSHWTFGKNEFEDGDEVSIHFSVKYFYEDGEFSMSYDSEGPGSESFLVNVAKSF</sequence>
<reference evidence="2" key="1">
    <citation type="journal article" date="2022" name="Mol. Ecol. Resour.">
        <title>The genomes of chicory, endive, great burdock and yacon provide insights into Asteraceae palaeo-polyploidization history and plant inulin production.</title>
        <authorList>
            <person name="Fan W."/>
            <person name="Wang S."/>
            <person name="Wang H."/>
            <person name="Wang A."/>
            <person name="Jiang F."/>
            <person name="Liu H."/>
            <person name="Zhao H."/>
            <person name="Xu D."/>
            <person name="Zhang Y."/>
        </authorList>
    </citation>
    <scope>NUCLEOTIDE SEQUENCE [LARGE SCALE GENOMIC DNA]</scope>
    <source>
        <strain evidence="2">cv. Yunnan</strain>
    </source>
</reference>
<evidence type="ECO:0000313" key="1">
    <source>
        <dbReference type="EMBL" id="KAI3826804.1"/>
    </source>
</evidence>
<gene>
    <name evidence="1" type="ORF">L1987_00860</name>
</gene>
<keyword evidence="2" id="KW-1185">Reference proteome</keyword>
<comment type="caution">
    <text evidence="1">The sequence shown here is derived from an EMBL/GenBank/DDBJ whole genome shotgun (WGS) entry which is preliminary data.</text>
</comment>
<reference evidence="1 2" key="2">
    <citation type="journal article" date="2022" name="Mol. Ecol. Resour.">
        <title>The genomes of chicory, endive, great burdock and yacon provide insights into Asteraceae paleo-polyploidization history and plant inulin production.</title>
        <authorList>
            <person name="Fan W."/>
            <person name="Wang S."/>
            <person name="Wang H."/>
            <person name="Wang A."/>
            <person name="Jiang F."/>
            <person name="Liu H."/>
            <person name="Zhao H."/>
            <person name="Xu D."/>
            <person name="Zhang Y."/>
        </authorList>
    </citation>
    <scope>NUCLEOTIDE SEQUENCE [LARGE SCALE GENOMIC DNA]</scope>
    <source>
        <strain evidence="2">cv. Yunnan</strain>
        <tissue evidence="1">Leaves</tissue>
    </source>
</reference>
<organism evidence="1 2">
    <name type="scientific">Smallanthus sonchifolius</name>
    <dbReference type="NCBI Taxonomy" id="185202"/>
    <lineage>
        <taxon>Eukaryota</taxon>
        <taxon>Viridiplantae</taxon>
        <taxon>Streptophyta</taxon>
        <taxon>Embryophyta</taxon>
        <taxon>Tracheophyta</taxon>
        <taxon>Spermatophyta</taxon>
        <taxon>Magnoliopsida</taxon>
        <taxon>eudicotyledons</taxon>
        <taxon>Gunneridae</taxon>
        <taxon>Pentapetalae</taxon>
        <taxon>asterids</taxon>
        <taxon>campanulids</taxon>
        <taxon>Asterales</taxon>
        <taxon>Asteraceae</taxon>
        <taxon>Asteroideae</taxon>
        <taxon>Heliantheae alliance</taxon>
        <taxon>Millerieae</taxon>
        <taxon>Smallanthus</taxon>
    </lineage>
</organism>